<feature type="region of interest" description="Disordered" evidence="1">
    <location>
        <begin position="1"/>
        <end position="61"/>
    </location>
</feature>
<gene>
    <name evidence="2" type="ORF">DFR50_13336</name>
</gene>
<protein>
    <submittedName>
        <fullName evidence="2">Uncharacterized protein</fullName>
    </submittedName>
</protein>
<accession>A0A366ETN9</accession>
<keyword evidence="3" id="KW-1185">Reference proteome</keyword>
<sequence length="61" mass="6330">MILAASPGVAIAALRRPPRRPPQARQPEKGEKRDGGAGGVRGWTRPHGTASLHVGNIPTAS</sequence>
<evidence type="ECO:0000256" key="1">
    <source>
        <dbReference type="SAM" id="MobiDB-lite"/>
    </source>
</evidence>
<proteinExistence type="predicted"/>
<dbReference type="AlphaFoldDB" id="A0A366ETN9"/>
<evidence type="ECO:0000313" key="2">
    <source>
        <dbReference type="EMBL" id="RBP05771.1"/>
    </source>
</evidence>
<reference evidence="2 3" key="1">
    <citation type="submission" date="2018-06" db="EMBL/GenBank/DDBJ databases">
        <title>Genomic Encyclopedia of Type Strains, Phase IV (KMG-IV): sequencing the most valuable type-strain genomes for metagenomic binning, comparative biology and taxonomic classification.</title>
        <authorList>
            <person name="Goeker M."/>
        </authorList>
    </citation>
    <scope>NUCLEOTIDE SEQUENCE [LARGE SCALE GENOMIC DNA]</scope>
    <source>
        <strain evidence="2 3">DSM 24875</strain>
    </source>
</reference>
<organism evidence="2 3">
    <name type="scientific">Roseiarcus fermentans</name>
    <dbReference type="NCBI Taxonomy" id="1473586"/>
    <lineage>
        <taxon>Bacteria</taxon>
        <taxon>Pseudomonadati</taxon>
        <taxon>Pseudomonadota</taxon>
        <taxon>Alphaproteobacteria</taxon>
        <taxon>Hyphomicrobiales</taxon>
        <taxon>Roseiarcaceae</taxon>
        <taxon>Roseiarcus</taxon>
    </lineage>
</organism>
<feature type="compositionally biased region" description="Basic and acidic residues" evidence="1">
    <location>
        <begin position="26"/>
        <end position="35"/>
    </location>
</feature>
<evidence type="ECO:0000313" key="3">
    <source>
        <dbReference type="Proteomes" id="UP000253529"/>
    </source>
</evidence>
<name>A0A366ETN9_9HYPH</name>
<dbReference type="Proteomes" id="UP000253529">
    <property type="component" value="Unassembled WGS sequence"/>
</dbReference>
<comment type="caution">
    <text evidence="2">The sequence shown here is derived from an EMBL/GenBank/DDBJ whole genome shotgun (WGS) entry which is preliminary data.</text>
</comment>
<dbReference type="EMBL" id="QNRK01000033">
    <property type="protein sequence ID" value="RBP05771.1"/>
    <property type="molecule type" value="Genomic_DNA"/>
</dbReference>